<evidence type="ECO:0000259" key="1">
    <source>
        <dbReference type="Pfam" id="PF07045"/>
    </source>
</evidence>
<reference evidence="2 3" key="1">
    <citation type="submission" date="2018-10" db="EMBL/GenBank/DDBJ databases">
        <title>Genomic Encyclopedia of Type Strains, Phase IV (KMG-IV): sequencing the most valuable type-strain genomes for metagenomic binning, comparative biology and taxonomic classification.</title>
        <authorList>
            <person name="Goeker M."/>
        </authorList>
    </citation>
    <scope>NUCLEOTIDE SEQUENCE [LARGE SCALE GENOMIC DNA]</scope>
    <source>
        <strain evidence="2 3">DSM 23841</strain>
    </source>
</reference>
<dbReference type="RefSeq" id="WP_121457361.1">
    <property type="nucleotide sequence ID" value="NZ_RBXP01000011.1"/>
</dbReference>
<dbReference type="AlphaFoldDB" id="A0A495WGN7"/>
<protein>
    <submittedName>
        <fullName evidence="2">Uncharacterized protein (DUF1330 family)</fullName>
    </submittedName>
</protein>
<accession>A0A495WGN7</accession>
<dbReference type="OrthoDB" id="9806380at2"/>
<evidence type="ECO:0000313" key="3">
    <source>
        <dbReference type="Proteomes" id="UP000270626"/>
    </source>
</evidence>
<keyword evidence="3" id="KW-1185">Reference proteome</keyword>
<dbReference type="InterPro" id="IPR011008">
    <property type="entry name" value="Dimeric_a/b-barrel"/>
</dbReference>
<dbReference type="Pfam" id="PF07045">
    <property type="entry name" value="DUF1330"/>
    <property type="match status" value="1"/>
</dbReference>
<evidence type="ECO:0000313" key="2">
    <source>
        <dbReference type="EMBL" id="RKT60871.1"/>
    </source>
</evidence>
<organism evidence="2 3">
    <name type="scientific">Azonexus fungiphilus</name>
    <dbReference type="NCBI Taxonomy" id="146940"/>
    <lineage>
        <taxon>Bacteria</taxon>
        <taxon>Pseudomonadati</taxon>
        <taxon>Pseudomonadota</taxon>
        <taxon>Betaproteobacteria</taxon>
        <taxon>Rhodocyclales</taxon>
        <taxon>Azonexaceae</taxon>
        <taxon>Azonexus</taxon>
    </lineage>
</organism>
<comment type="caution">
    <text evidence="2">The sequence shown here is derived from an EMBL/GenBank/DDBJ whole genome shotgun (WGS) entry which is preliminary data.</text>
</comment>
<dbReference type="SUPFAM" id="SSF54909">
    <property type="entry name" value="Dimeric alpha+beta barrel"/>
    <property type="match status" value="1"/>
</dbReference>
<sequence>MPVKIIGLIRLKDPTAFETYRKQVGATVEHHGGSIVARGTVDKTYWNELPCAAFEACVELSFPSTEAADRWADSPEYRAIVPVREKAMDLLLFRVDG</sequence>
<gene>
    <name evidence="2" type="ORF">DFR40_1020</name>
</gene>
<dbReference type="EMBL" id="RBXP01000011">
    <property type="protein sequence ID" value="RKT60871.1"/>
    <property type="molecule type" value="Genomic_DNA"/>
</dbReference>
<name>A0A495WGN7_9RHOO</name>
<dbReference type="Proteomes" id="UP000270626">
    <property type="component" value="Unassembled WGS sequence"/>
</dbReference>
<dbReference type="InterPro" id="IPR010753">
    <property type="entry name" value="DUF1330"/>
</dbReference>
<dbReference type="Gene3D" id="3.30.70.100">
    <property type="match status" value="1"/>
</dbReference>
<proteinExistence type="predicted"/>
<feature type="domain" description="DUF1330" evidence="1">
    <location>
        <begin position="5"/>
        <end position="96"/>
    </location>
</feature>